<sequence length="95" mass="10614">MPKHSGDGFKVDTDALRRDAEKWEQASSDFTKDSTCDPLTDFKWIPQAGEFVKRANEMLDRFAQLRTQGSQAFTAVGTSLTKSANDYDATDAEVF</sequence>
<evidence type="ECO:0000313" key="1">
    <source>
        <dbReference type="EMBL" id="EJF36343.1"/>
    </source>
</evidence>
<evidence type="ECO:0000313" key="2">
    <source>
        <dbReference type="Proteomes" id="UP000004578"/>
    </source>
</evidence>
<keyword evidence="2" id="KW-1185">Reference proteome</keyword>
<comment type="caution">
    <text evidence="1">The sequence shown here is derived from an EMBL/GenBank/DDBJ whole genome shotgun (WGS) entry which is preliminary data.</text>
</comment>
<organism evidence="1 2">
    <name type="scientific">Schaalia georgiae F0490</name>
    <dbReference type="NCBI Taxonomy" id="1125717"/>
    <lineage>
        <taxon>Bacteria</taxon>
        <taxon>Bacillati</taxon>
        <taxon>Actinomycetota</taxon>
        <taxon>Actinomycetes</taxon>
        <taxon>Actinomycetales</taxon>
        <taxon>Actinomycetaceae</taxon>
        <taxon>Schaalia</taxon>
    </lineage>
</organism>
<gene>
    <name evidence="1" type="ORF">HMPREF1317_0018</name>
</gene>
<protein>
    <submittedName>
        <fullName evidence="1">Uncharacterized protein</fullName>
    </submittedName>
</protein>
<name>J1GTT8_9ACTO</name>
<reference evidence="1 2" key="1">
    <citation type="submission" date="2012-05" db="EMBL/GenBank/DDBJ databases">
        <authorList>
            <person name="Harkins D.M."/>
            <person name="Madupu R."/>
            <person name="Durkin A.S."/>
            <person name="Torralba M."/>
            <person name="Methe B."/>
            <person name="Sutton G.G."/>
            <person name="Nelson K.E."/>
        </authorList>
    </citation>
    <scope>NUCLEOTIDE SEQUENCE [LARGE SCALE GENOMIC DNA]</scope>
    <source>
        <strain evidence="1 2">F0490</strain>
    </source>
</reference>
<dbReference type="PATRIC" id="fig|1125717.3.peg.1806"/>
<dbReference type="Proteomes" id="UP000004578">
    <property type="component" value="Unassembled WGS sequence"/>
</dbReference>
<proteinExistence type="predicted"/>
<dbReference type="EMBL" id="AKFS01000295">
    <property type="protein sequence ID" value="EJF36343.1"/>
    <property type="molecule type" value="Genomic_DNA"/>
</dbReference>
<accession>J1GTT8</accession>
<dbReference type="AlphaFoldDB" id="J1GTT8"/>